<evidence type="ECO:0000313" key="4">
    <source>
        <dbReference type="Proteomes" id="UP000299102"/>
    </source>
</evidence>
<evidence type="ECO:0000313" key="3">
    <source>
        <dbReference type="EMBL" id="GBP17928.1"/>
    </source>
</evidence>
<accession>A0A4C1TVJ8</accession>
<dbReference type="AlphaFoldDB" id="A0A4C1TVJ8"/>
<dbReference type="InterPro" id="IPR031949">
    <property type="entry name" value="DUF4776"/>
</dbReference>
<dbReference type="Pfam" id="PF16003">
    <property type="entry name" value="DUF4776"/>
    <property type="match status" value="1"/>
</dbReference>
<organism evidence="3 4">
    <name type="scientific">Eumeta variegata</name>
    <name type="common">Bagworm moth</name>
    <name type="synonym">Eumeta japonica</name>
    <dbReference type="NCBI Taxonomy" id="151549"/>
    <lineage>
        <taxon>Eukaryota</taxon>
        <taxon>Metazoa</taxon>
        <taxon>Ecdysozoa</taxon>
        <taxon>Arthropoda</taxon>
        <taxon>Hexapoda</taxon>
        <taxon>Insecta</taxon>
        <taxon>Pterygota</taxon>
        <taxon>Neoptera</taxon>
        <taxon>Endopterygota</taxon>
        <taxon>Lepidoptera</taxon>
        <taxon>Glossata</taxon>
        <taxon>Ditrysia</taxon>
        <taxon>Tineoidea</taxon>
        <taxon>Psychidae</taxon>
        <taxon>Oiketicinae</taxon>
        <taxon>Eumeta</taxon>
    </lineage>
</organism>
<dbReference type="PANTHER" id="PTHR39079">
    <property type="entry name" value="FI08034P-RELATED"/>
    <property type="match status" value="1"/>
</dbReference>
<reference evidence="3 4" key="1">
    <citation type="journal article" date="2019" name="Commun. Biol.">
        <title>The bagworm genome reveals a unique fibroin gene that provides high tensile strength.</title>
        <authorList>
            <person name="Kono N."/>
            <person name="Nakamura H."/>
            <person name="Ohtoshi R."/>
            <person name="Tomita M."/>
            <person name="Numata K."/>
            <person name="Arakawa K."/>
        </authorList>
    </citation>
    <scope>NUCLEOTIDE SEQUENCE [LARGE SCALE GENOMIC DNA]</scope>
</reference>
<name>A0A4C1TVJ8_EUMVA</name>
<proteinExistence type="predicted"/>
<comment type="caution">
    <text evidence="3">The sequence shown here is derived from an EMBL/GenBank/DDBJ whole genome shotgun (WGS) entry which is preliminary data.</text>
</comment>
<dbReference type="EMBL" id="BGZK01000091">
    <property type="protein sequence ID" value="GBP17928.1"/>
    <property type="molecule type" value="Genomic_DNA"/>
</dbReference>
<keyword evidence="4" id="KW-1185">Reference proteome</keyword>
<feature type="compositionally biased region" description="Acidic residues" evidence="1">
    <location>
        <begin position="110"/>
        <end position="119"/>
    </location>
</feature>
<sequence length="320" mass="36426">MSSPPPLTEEELERRRRKKLAAKWNYSFGDVHPGNMVGHKHCNPFLKPRPGPIPANMGWLWTATNVPGMKVRRGWAPGVIGKSVAKLMTFKCPRVDKKKTKKERKSFGGDAEEEPEDEDLPPKPALMIQRKGDTYTISVNPLKNLAELEEGEDPYVDCDPLVFKIVKNRSPEERAKVEARRMAKLKKQRDAEIRKALAEAAEDICRCAYTDVYCNDPSAIDRVIEACPTFKEPDCVCKEESMSSLSSNATWDIEYTPPFGCFDLKPFKRKHFVSAETQYRLADIGIVEPEKVRSKTSAAVKKRRISRSRRYCPVPCRRVI</sequence>
<dbReference type="Proteomes" id="UP000299102">
    <property type="component" value="Unassembled WGS sequence"/>
</dbReference>
<protein>
    <recommendedName>
        <fullName evidence="2">DUF4776 domain-containing protein</fullName>
    </recommendedName>
</protein>
<dbReference type="PANTHER" id="PTHR39079:SF1">
    <property type="entry name" value="GH11706P-RELATED"/>
    <property type="match status" value="1"/>
</dbReference>
<feature type="region of interest" description="Disordered" evidence="1">
    <location>
        <begin position="98"/>
        <end position="124"/>
    </location>
</feature>
<gene>
    <name evidence="3" type="ORF">EVAR_7921_1</name>
</gene>
<evidence type="ECO:0000259" key="2">
    <source>
        <dbReference type="Pfam" id="PF16003"/>
    </source>
</evidence>
<evidence type="ECO:0000256" key="1">
    <source>
        <dbReference type="SAM" id="MobiDB-lite"/>
    </source>
</evidence>
<feature type="domain" description="DUF4776" evidence="2">
    <location>
        <begin position="23"/>
        <end position="286"/>
    </location>
</feature>
<dbReference type="STRING" id="151549.A0A4C1TVJ8"/>
<dbReference type="OrthoDB" id="7883086at2759"/>